<protein>
    <submittedName>
        <fullName evidence="1">Uncharacterized protein</fullName>
    </submittedName>
</protein>
<dbReference type="Proteomes" id="UP001066276">
    <property type="component" value="Chromosome 11"/>
</dbReference>
<sequence>MVRLSRLPMPALGIEEDIFSQAMPSFLTSDQSVMNNVKRCGHLPETILSSSGPWPRLPSAFPRLTRACADGPASPGIHPAPGCYLTHLHPIVENLPFVLHTIP</sequence>
<dbReference type="AlphaFoldDB" id="A0AAV7LT34"/>
<reference evidence="1" key="1">
    <citation type="journal article" date="2022" name="bioRxiv">
        <title>Sequencing and chromosome-scale assembly of the giantPleurodeles waltlgenome.</title>
        <authorList>
            <person name="Brown T."/>
            <person name="Elewa A."/>
            <person name="Iarovenko S."/>
            <person name="Subramanian E."/>
            <person name="Araus A.J."/>
            <person name="Petzold A."/>
            <person name="Susuki M."/>
            <person name="Suzuki K.-i.T."/>
            <person name="Hayashi T."/>
            <person name="Toyoda A."/>
            <person name="Oliveira C."/>
            <person name="Osipova E."/>
            <person name="Leigh N.D."/>
            <person name="Simon A."/>
            <person name="Yun M.H."/>
        </authorList>
    </citation>
    <scope>NUCLEOTIDE SEQUENCE</scope>
    <source>
        <strain evidence="1">20211129_DDA</strain>
        <tissue evidence="1">Liver</tissue>
    </source>
</reference>
<keyword evidence="2" id="KW-1185">Reference proteome</keyword>
<name>A0AAV7LT34_PLEWA</name>
<evidence type="ECO:0000313" key="2">
    <source>
        <dbReference type="Proteomes" id="UP001066276"/>
    </source>
</evidence>
<accession>A0AAV7LT34</accession>
<comment type="caution">
    <text evidence="1">The sequence shown here is derived from an EMBL/GenBank/DDBJ whole genome shotgun (WGS) entry which is preliminary data.</text>
</comment>
<gene>
    <name evidence="1" type="ORF">NDU88_006841</name>
</gene>
<proteinExistence type="predicted"/>
<dbReference type="EMBL" id="JANPWB010000015">
    <property type="protein sequence ID" value="KAJ1093749.1"/>
    <property type="molecule type" value="Genomic_DNA"/>
</dbReference>
<organism evidence="1 2">
    <name type="scientific">Pleurodeles waltl</name>
    <name type="common">Iberian ribbed newt</name>
    <dbReference type="NCBI Taxonomy" id="8319"/>
    <lineage>
        <taxon>Eukaryota</taxon>
        <taxon>Metazoa</taxon>
        <taxon>Chordata</taxon>
        <taxon>Craniata</taxon>
        <taxon>Vertebrata</taxon>
        <taxon>Euteleostomi</taxon>
        <taxon>Amphibia</taxon>
        <taxon>Batrachia</taxon>
        <taxon>Caudata</taxon>
        <taxon>Salamandroidea</taxon>
        <taxon>Salamandridae</taxon>
        <taxon>Pleurodelinae</taxon>
        <taxon>Pleurodeles</taxon>
    </lineage>
</organism>
<evidence type="ECO:0000313" key="1">
    <source>
        <dbReference type="EMBL" id="KAJ1093749.1"/>
    </source>
</evidence>